<keyword evidence="7" id="KW-0325">Glycoprotein</keyword>
<keyword evidence="5" id="KW-0378">Hydrolase</keyword>
<evidence type="ECO:0000256" key="6">
    <source>
        <dbReference type="ARBA" id="ARBA00023157"/>
    </source>
</evidence>
<dbReference type="GO" id="GO:0006308">
    <property type="term" value="P:DNA catabolic process"/>
    <property type="evidence" value="ECO:0007669"/>
    <property type="project" value="InterPro"/>
</dbReference>
<feature type="signal peptide" evidence="8">
    <location>
        <begin position="1"/>
        <end position="23"/>
    </location>
</feature>
<proteinExistence type="inferred from homology"/>
<evidence type="ECO:0000256" key="5">
    <source>
        <dbReference type="ARBA" id="ARBA00022801"/>
    </source>
</evidence>
<protein>
    <recommendedName>
        <fullName evidence="10">Phospholipase C/P1 nuclease</fullName>
    </recommendedName>
</protein>
<accession>A0A8H8CGK8</accession>
<organism evidence="9">
    <name type="scientific">Psilocybe cubensis</name>
    <name type="common">Psychedelic mushroom</name>
    <name type="synonym">Stropharia cubensis</name>
    <dbReference type="NCBI Taxonomy" id="181762"/>
    <lineage>
        <taxon>Eukaryota</taxon>
        <taxon>Fungi</taxon>
        <taxon>Dikarya</taxon>
        <taxon>Basidiomycota</taxon>
        <taxon>Agaricomycotina</taxon>
        <taxon>Agaricomycetes</taxon>
        <taxon>Agaricomycetidae</taxon>
        <taxon>Agaricales</taxon>
        <taxon>Agaricineae</taxon>
        <taxon>Strophariaceae</taxon>
        <taxon>Psilocybe</taxon>
    </lineage>
</organism>
<dbReference type="AlphaFoldDB" id="A0A8H8CGK8"/>
<dbReference type="Pfam" id="PF02265">
    <property type="entry name" value="S1-P1_nuclease"/>
    <property type="match status" value="1"/>
</dbReference>
<dbReference type="PANTHER" id="PTHR33146:SF29">
    <property type="entry name" value="S1_P1 NUCLEASE"/>
    <property type="match status" value="1"/>
</dbReference>
<evidence type="ECO:0000313" key="9">
    <source>
        <dbReference type="EMBL" id="KAG5164763.1"/>
    </source>
</evidence>
<keyword evidence="8" id="KW-0732">Signal</keyword>
<keyword evidence="6" id="KW-1015">Disulfide bond</keyword>
<keyword evidence="4" id="KW-0255">Endonuclease</keyword>
<dbReference type="InterPro" id="IPR008947">
    <property type="entry name" value="PLipase_C/P1_nuclease_dom_sf"/>
</dbReference>
<evidence type="ECO:0000256" key="1">
    <source>
        <dbReference type="ARBA" id="ARBA00009547"/>
    </source>
</evidence>
<evidence type="ECO:0000256" key="3">
    <source>
        <dbReference type="ARBA" id="ARBA00022723"/>
    </source>
</evidence>
<gene>
    <name evidence="9" type="ORF">JR316_010405</name>
</gene>
<evidence type="ECO:0008006" key="10">
    <source>
        <dbReference type="Google" id="ProtNLM"/>
    </source>
</evidence>
<dbReference type="EMBL" id="JAFIQS010000011">
    <property type="protein sequence ID" value="KAG5164763.1"/>
    <property type="molecule type" value="Genomic_DNA"/>
</dbReference>
<dbReference type="Gene3D" id="1.10.575.10">
    <property type="entry name" value="P1 Nuclease"/>
    <property type="match status" value="1"/>
</dbReference>
<sequence length="396" mass="44066">MRLSSKLITAALGAFAYWPGSYAWAAAGHEIVATIAQIYLHPNVLPILCNILDLRGDKCHMASVATWADENRKQMLWSGAMHFVNALEDNPPSTCAFPGPSGWAGKQGSNVLDGIKNTTHLLQKWVNHDESDIVANEALKFLIHFLGDMHQPLHLTGKHRGGNCVAVLFEEQETTLHILWDHFLVARAIRTTSSNYSRPLPLREVEDALRGSTYDPFIRRIVSEGLLGVWADDLKTWFSCPAPNTASKDIVSDVTSSSGLLSMFQSAYRFTSRITRGLVNVGVEINPDGPIVCPYYWAQPLHELNCELVWPKELESLPYNQPQFESNSAVSSECEKTPPLDLDVSKYADVIERDMVVEKLLAQGGIRLAGLLNYIFANKSQPTLPITWSDDFEEAM</sequence>
<keyword evidence="3" id="KW-0479">Metal-binding</keyword>
<dbReference type="InterPro" id="IPR003154">
    <property type="entry name" value="S1/P1nuclease"/>
</dbReference>
<evidence type="ECO:0000256" key="8">
    <source>
        <dbReference type="SAM" id="SignalP"/>
    </source>
</evidence>
<evidence type="ECO:0000256" key="4">
    <source>
        <dbReference type="ARBA" id="ARBA00022759"/>
    </source>
</evidence>
<evidence type="ECO:0000256" key="7">
    <source>
        <dbReference type="ARBA" id="ARBA00023180"/>
    </source>
</evidence>
<reference evidence="9" key="1">
    <citation type="submission" date="2021-02" db="EMBL/GenBank/DDBJ databases">
        <title>Psilocybe cubensis genome.</title>
        <authorList>
            <person name="Mckernan K.J."/>
            <person name="Crawford S."/>
            <person name="Trippe A."/>
            <person name="Kane L.T."/>
            <person name="Mclaughlin S."/>
        </authorList>
    </citation>
    <scope>NUCLEOTIDE SEQUENCE [LARGE SCALE GENOMIC DNA]</scope>
    <source>
        <strain evidence="9">MGC-MH-2018</strain>
    </source>
</reference>
<dbReference type="GO" id="GO:0004519">
    <property type="term" value="F:endonuclease activity"/>
    <property type="evidence" value="ECO:0007669"/>
    <property type="project" value="UniProtKB-KW"/>
</dbReference>
<dbReference type="PANTHER" id="PTHR33146">
    <property type="entry name" value="ENDONUCLEASE 4"/>
    <property type="match status" value="1"/>
</dbReference>
<dbReference type="SUPFAM" id="SSF48537">
    <property type="entry name" value="Phospholipase C/P1 nuclease"/>
    <property type="match status" value="1"/>
</dbReference>
<keyword evidence="2" id="KW-0540">Nuclease</keyword>
<feature type="chain" id="PRO_5034308924" description="Phospholipase C/P1 nuclease" evidence="8">
    <location>
        <begin position="24"/>
        <end position="396"/>
    </location>
</feature>
<name>A0A8H8CGK8_PSICU</name>
<dbReference type="GO" id="GO:0046872">
    <property type="term" value="F:metal ion binding"/>
    <property type="evidence" value="ECO:0007669"/>
    <property type="project" value="UniProtKB-KW"/>
</dbReference>
<dbReference type="GO" id="GO:0003676">
    <property type="term" value="F:nucleic acid binding"/>
    <property type="evidence" value="ECO:0007669"/>
    <property type="project" value="InterPro"/>
</dbReference>
<dbReference type="CDD" id="cd11010">
    <property type="entry name" value="S1-P1_nuclease"/>
    <property type="match status" value="1"/>
</dbReference>
<comment type="caution">
    <text evidence="9">The sequence shown here is derived from an EMBL/GenBank/DDBJ whole genome shotgun (WGS) entry which is preliminary data.</text>
</comment>
<evidence type="ECO:0000256" key="2">
    <source>
        <dbReference type="ARBA" id="ARBA00022722"/>
    </source>
</evidence>
<comment type="similarity">
    <text evidence="1">Belongs to the nuclease type I family.</text>
</comment>
<dbReference type="GO" id="GO:0016788">
    <property type="term" value="F:hydrolase activity, acting on ester bonds"/>
    <property type="evidence" value="ECO:0007669"/>
    <property type="project" value="InterPro"/>
</dbReference>